<evidence type="ECO:0000313" key="1">
    <source>
        <dbReference type="EMBL" id="SOD92475.1"/>
    </source>
</evidence>
<protein>
    <submittedName>
        <fullName evidence="1">Uncharacterized protein</fullName>
    </submittedName>
</protein>
<accession>A0A286GAB6</accession>
<gene>
    <name evidence="1" type="ORF">SAMN06269250_3997</name>
</gene>
<keyword evidence="2" id="KW-1185">Reference proteome</keyword>
<sequence length="96" mass="11133">MPCKFCTYTAYLLNQAGKVTTTRYMTINSYIKTLTKLDKLLKILFCKYIHSNFIQLTIKDKIDWIVCVGKLTFTALSFTIQFHYALYIRNAASGPF</sequence>
<name>A0A286GAB6_9BACT</name>
<dbReference type="AlphaFoldDB" id="A0A286GAB6"/>
<organism evidence="1 2">
    <name type="scientific">Spirosoma fluviale</name>
    <dbReference type="NCBI Taxonomy" id="1597977"/>
    <lineage>
        <taxon>Bacteria</taxon>
        <taxon>Pseudomonadati</taxon>
        <taxon>Bacteroidota</taxon>
        <taxon>Cytophagia</taxon>
        <taxon>Cytophagales</taxon>
        <taxon>Cytophagaceae</taxon>
        <taxon>Spirosoma</taxon>
    </lineage>
</organism>
<proteinExistence type="predicted"/>
<dbReference type="Proteomes" id="UP000219452">
    <property type="component" value="Unassembled WGS sequence"/>
</dbReference>
<dbReference type="EMBL" id="OCNH01000003">
    <property type="protein sequence ID" value="SOD92475.1"/>
    <property type="molecule type" value="Genomic_DNA"/>
</dbReference>
<evidence type="ECO:0000313" key="2">
    <source>
        <dbReference type="Proteomes" id="UP000219452"/>
    </source>
</evidence>
<reference evidence="2" key="1">
    <citation type="submission" date="2017-09" db="EMBL/GenBank/DDBJ databases">
        <authorList>
            <person name="Varghese N."/>
            <person name="Submissions S."/>
        </authorList>
    </citation>
    <scope>NUCLEOTIDE SEQUENCE [LARGE SCALE GENOMIC DNA]</scope>
    <source>
        <strain evidence="2">DSM 29961</strain>
    </source>
</reference>